<proteinExistence type="predicted"/>
<protein>
    <submittedName>
        <fullName evidence="1">Uncharacterized protein</fullName>
    </submittedName>
</protein>
<evidence type="ECO:0000313" key="2">
    <source>
        <dbReference type="Proteomes" id="UP000255505"/>
    </source>
</evidence>
<reference evidence="1 2" key="1">
    <citation type="submission" date="2018-01" db="EMBL/GenBank/DDBJ databases">
        <authorList>
            <person name="Gaut B.S."/>
            <person name="Morton B.R."/>
            <person name="Clegg M.T."/>
            <person name="Duvall M.R."/>
        </authorList>
    </citation>
    <scope>NUCLEOTIDE SEQUENCE [LARGE SCALE GENOMIC DNA]</scope>
    <source>
        <strain evidence="1">Cupriavidus taiwanensis LMG 19425</strain>
    </source>
</reference>
<organism evidence="1 2">
    <name type="scientific">Cupriavidus taiwanensis</name>
    <dbReference type="NCBI Taxonomy" id="164546"/>
    <lineage>
        <taxon>Bacteria</taxon>
        <taxon>Pseudomonadati</taxon>
        <taxon>Pseudomonadota</taxon>
        <taxon>Betaproteobacteria</taxon>
        <taxon>Burkholderiales</taxon>
        <taxon>Burkholderiaceae</taxon>
        <taxon>Cupriavidus</taxon>
    </lineage>
</organism>
<sequence length="97" mass="10362">MGNDSRQTEAGARSEVVRRIAMEAAALMMFKGTSAATAISAAVAHHVSDVQGGRECRGTLAEVESTWIPPGRDQEVLEASTGILAEVEMRLSETTWD</sequence>
<name>A0A375IG11_9BURK</name>
<gene>
    <name evidence="1" type="ORF">CT19425_70199</name>
</gene>
<dbReference type="Proteomes" id="UP000255505">
    <property type="component" value="Chromosome I"/>
</dbReference>
<evidence type="ECO:0000313" key="1">
    <source>
        <dbReference type="EMBL" id="SPK72499.1"/>
    </source>
</evidence>
<accession>A0A375IG11</accession>
<dbReference type="RefSeq" id="WP_115662281.1">
    <property type="nucleotide sequence ID" value="NZ_JAYMSA010000001.1"/>
</dbReference>
<dbReference type="AlphaFoldDB" id="A0A375IG11"/>
<dbReference type="EMBL" id="LT991976">
    <property type="protein sequence ID" value="SPK72499.1"/>
    <property type="molecule type" value="Genomic_DNA"/>
</dbReference>